<dbReference type="InterPro" id="IPR034751">
    <property type="entry name" value="Yippee"/>
</dbReference>
<sequence>MGLKHTNFFANSNYEADDTQIIICKQCSSHLCLSSLILSDKFFASSGEAYLVDKLINYTPEPTVQETSMHTGIYLISMVRCHQCNTKLGWNYKKAYSYSETYKEGKFVIEKSFIKSIPNNSSTATLMENVKRSRRRSSAANSLRAGSISSELDEDSFHFEKSPISKSNHDLHNISFQDLEHDSDQAFLNRLGWRSLVSDKLEDIEDTEAIVDV</sequence>
<keyword evidence="6" id="KW-1185">Reference proteome</keyword>
<dbReference type="EMBL" id="OZ004253">
    <property type="protein sequence ID" value="CAK7892388.1"/>
    <property type="molecule type" value="Genomic_DNA"/>
</dbReference>
<dbReference type="PANTHER" id="PTHR13848">
    <property type="entry name" value="PROTEIN YIPPEE-LIKE CG15309-RELATED"/>
    <property type="match status" value="1"/>
</dbReference>
<feature type="domain" description="Yippee" evidence="4">
    <location>
        <begin position="20"/>
        <end position="118"/>
    </location>
</feature>
<evidence type="ECO:0000256" key="1">
    <source>
        <dbReference type="ARBA" id="ARBA00005613"/>
    </source>
</evidence>
<gene>
    <name evidence="5" type="ORF">CAAN4_A02696</name>
</gene>
<protein>
    <recommendedName>
        <fullName evidence="4">Yippee domain-containing protein</fullName>
    </recommendedName>
</protein>
<comment type="similarity">
    <text evidence="1">Belongs to the yippee family.</text>
</comment>
<dbReference type="Pfam" id="PF03226">
    <property type="entry name" value="Yippee-Mis18"/>
    <property type="match status" value="1"/>
</dbReference>
<evidence type="ECO:0000256" key="2">
    <source>
        <dbReference type="ARBA" id="ARBA00022723"/>
    </source>
</evidence>
<dbReference type="Proteomes" id="UP001497600">
    <property type="component" value="Chromosome A"/>
</dbReference>
<accession>A0ABP0E9R8</accession>
<dbReference type="PROSITE" id="PS51792">
    <property type="entry name" value="YIPPEE"/>
    <property type="match status" value="1"/>
</dbReference>
<dbReference type="InterPro" id="IPR039058">
    <property type="entry name" value="Yippee_fam"/>
</dbReference>
<evidence type="ECO:0000259" key="4">
    <source>
        <dbReference type="PROSITE" id="PS51792"/>
    </source>
</evidence>
<organism evidence="5 6">
    <name type="scientific">[Candida] anglica</name>
    <dbReference type="NCBI Taxonomy" id="148631"/>
    <lineage>
        <taxon>Eukaryota</taxon>
        <taxon>Fungi</taxon>
        <taxon>Dikarya</taxon>
        <taxon>Ascomycota</taxon>
        <taxon>Saccharomycotina</taxon>
        <taxon>Pichiomycetes</taxon>
        <taxon>Debaryomycetaceae</taxon>
        <taxon>Kurtzmaniella</taxon>
    </lineage>
</organism>
<name>A0ABP0E9R8_9ASCO</name>
<proteinExistence type="inferred from homology"/>
<evidence type="ECO:0000313" key="6">
    <source>
        <dbReference type="Proteomes" id="UP001497600"/>
    </source>
</evidence>
<dbReference type="InterPro" id="IPR004910">
    <property type="entry name" value="Yippee/Mis18/Cereblon"/>
</dbReference>
<evidence type="ECO:0000313" key="5">
    <source>
        <dbReference type="EMBL" id="CAK7892388.1"/>
    </source>
</evidence>
<keyword evidence="3" id="KW-0862">Zinc</keyword>
<reference evidence="5 6" key="1">
    <citation type="submission" date="2024-01" db="EMBL/GenBank/DDBJ databases">
        <authorList>
            <consortium name="Genoscope - CEA"/>
            <person name="William W."/>
        </authorList>
    </citation>
    <scope>NUCLEOTIDE SEQUENCE [LARGE SCALE GENOMIC DNA]</scope>
    <source>
        <strain evidence="5 6">29B2s-10</strain>
    </source>
</reference>
<keyword evidence="2" id="KW-0479">Metal-binding</keyword>
<evidence type="ECO:0000256" key="3">
    <source>
        <dbReference type="ARBA" id="ARBA00022833"/>
    </source>
</evidence>